<proteinExistence type="predicted"/>
<accession>A0A2P1EN36</accession>
<dbReference type="EMBL" id="MG807320">
    <property type="protein sequence ID" value="AVL95280.1"/>
    <property type="molecule type" value="Genomic_DNA"/>
</dbReference>
<organism evidence="2 3">
    <name type="scientific">Moumouvirus australiensis</name>
    <dbReference type="NCBI Taxonomy" id="2109587"/>
    <lineage>
        <taxon>Viruses</taxon>
        <taxon>Varidnaviria</taxon>
        <taxon>Bamfordvirae</taxon>
        <taxon>Nucleocytoviricota</taxon>
        <taxon>Megaviricetes</taxon>
        <taxon>Imitervirales</taxon>
        <taxon>Mimiviridae</taxon>
        <taxon>Megamimivirinae</taxon>
        <taxon>Moumouvirus</taxon>
        <taxon>Moumouvirus australiense</taxon>
    </lineage>
</organism>
<name>A0A2P1EN36_9VIRU</name>
<reference evidence="3" key="1">
    <citation type="submission" date="2018-01" db="EMBL/GenBank/DDBJ databases">
        <title>Testimony of 'menage a trois' revealed by the proteome of Megavirus virophage.</title>
        <authorList>
            <person name="Jeudy S."/>
            <person name="Bertaux L."/>
            <person name="Alempic J.-M."/>
            <person name="Lartigue A."/>
            <person name="Legendre M."/>
            <person name="Philippe N."/>
            <person name="Beucher L."/>
            <person name="Biondi E."/>
            <person name="Juul S."/>
            <person name="Turner D."/>
            <person name="Coute Y."/>
            <person name="Claverie J.-M."/>
            <person name="Abergel C."/>
        </authorList>
    </citation>
    <scope>NUCLEOTIDE SEQUENCE [LARGE SCALE GENOMIC DNA]</scope>
</reference>
<gene>
    <name evidence="1" type="ORF">mc_22</name>
    <name evidence="2" type="ORF">mc_893</name>
</gene>
<keyword evidence="3" id="KW-1185">Reference proteome</keyword>
<evidence type="ECO:0000313" key="3">
    <source>
        <dbReference type="Proteomes" id="UP000289600"/>
    </source>
</evidence>
<dbReference type="EMBL" id="MG807320">
    <property type="protein sequence ID" value="AVL94409.1"/>
    <property type="molecule type" value="Genomic_DNA"/>
</dbReference>
<sequence>MNTNPIDKETLNLIQDLINQSDIQHQKKLQLLLIGIVKGNKNSFFEMSRAFYSMSDYYNLEENSNLSWLLLNTAAKLGHDKARYYIAAAKIEGNYDIKPDPTTGLVELKKLADLNNKYAVSAYNELVKMPPEILYESLNIWSLPNISNDT</sequence>
<dbReference type="SUPFAM" id="SSF81901">
    <property type="entry name" value="HCP-like"/>
    <property type="match status" value="1"/>
</dbReference>
<reference evidence="2" key="2">
    <citation type="journal article" date="2019" name="ISME J.">
        <title>Exploration of the propagation of transpovirons within Mimiviridae reveals a unique example of commensalism in the viral world.</title>
        <authorList>
            <person name="Jeudy S."/>
            <person name="Bertaux L."/>
            <person name="Alempic J.-M."/>
            <person name="Lartigue A."/>
            <person name="Legendre M."/>
            <person name="Belmudes L."/>
            <person name="Santini S."/>
            <person name="Philippe N."/>
            <person name="Beucher L."/>
            <person name="Biondi E.G."/>
            <person name="Juul S."/>
            <person name="Turner D.J."/>
            <person name="Coute Y."/>
            <person name="Claverie J.-M."/>
            <person name="Abergel C."/>
        </authorList>
    </citation>
    <scope>NUCLEOTIDE SEQUENCE</scope>
    <source>
        <strain evidence="2">10A</strain>
    </source>
</reference>
<evidence type="ECO:0000313" key="1">
    <source>
        <dbReference type="EMBL" id="AVL94409.1"/>
    </source>
</evidence>
<dbReference type="Proteomes" id="UP000289600">
    <property type="component" value="Segment"/>
</dbReference>
<dbReference type="InterPro" id="IPR011990">
    <property type="entry name" value="TPR-like_helical_dom_sf"/>
</dbReference>
<evidence type="ECO:0000313" key="2">
    <source>
        <dbReference type="EMBL" id="AVL95280.1"/>
    </source>
</evidence>
<protein>
    <submittedName>
        <fullName evidence="2">Uncharacterized protein</fullName>
    </submittedName>
</protein>
<dbReference type="Gene3D" id="1.25.40.10">
    <property type="entry name" value="Tetratricopeptide repeat domain"/>
    <property type="match status" value="1"/>
</dbReference>